<dbReference type="Proteomes" id="UP000094527">
    <property type="component" value="Unassembled WGS sequence"/>
</dbReference>
<keyword evidence="2" id="KW-1185">Reference proteome</keyword>
<protein>
    <submittedName>
        <fullName evidence="1">Phosphocholine hydrolase Lem3</fullName>
    </submittedName>
</protein>
<proteinExistence type="predicted"/>
<name>A0A1D2M7Q5_ORCCI</name>
<accession>A0A1D2M7Q5</accession>
<evidence type="ECO:0000313" key="1">
    <source>
        <dbReference type="EMBL" id="ODM88961.1"/>
    </source>
</evidence>
<dbReference type="GO" id="GO:0016787">
    <property type="term" value="F:hydrolase activity"/>
    <property type="evidence" value="ECO:0007669"/>
    <property type="project" value="UniProtKB-KW"/>
</dbReference>
<dbReference type="AlphaFoldDB" id="A0A1D2M7Q5"/>
<gene>
    <name evidence="1" type="ORF">Ocin01_17723</name>
</gene>
<evidence type="ECO:0000313" key="2">
    <source>
        <dbReference type="Proteomes" id="UP000094527"/>
    </source>
</evidence>
<organism evidence="1 2">
    <name type="scientific">Orchesella cincta</name>
    <name type="common">Springtail</name>
    <name type="synonym">Podura cincta</name>
    <dbReference type="NCBI Taxonomy" id="48709"/>
    <lineage>
        <taxon>Eukaryota</taxon>
        <taxon>Metazoa</taxon>
        <taxon>Ecdysozoa</taxon>
        <taxon>Arthropoda</taxon>
        <taxon>Hexapoda</taxon>
        <taxon>Collembola</taxon>
        <taxon>Entomobryomorpha</taxon>
        <taxon>Entomobryoidea</taxon>
        <taxon>Orchesellidae</taxon>
        <taxon>Orchesellinae</taxon>
        <taxon>Orchesella</taxon>
    </lineage>
</organism>
<reference evidence="1 2" key="1">
    <citation type="journal article" date="2016" name="Genome Biol. Evol.">
        <title>Gene Family Evolution Reflects Adaptation to Soil Environmental Stressors in the Genome of the Collembolan Orchesella cincta.</title>
        <authorList>
            <person name="Faddeeva-Vakhrusheva A."/>
            <person name="Derks M.F."/>
            <person name="Anvar S.Y."/>
            <person name="Agamennone V."/>
            <person name="Suring W."/>
            <person name="Smit S."/>
            <person name="van Straalen N.M."/>
            <person name="Roelofs D."/>
        </authorList>
    </citation>
    <scope>NUCLEOTIDE SEQUENCE [LARGE SCALE GENOMIC DNA]</scope>
    <source>
        <tissue evidence="1">Mixed pool</tissue>
    </source>
</reference>
<comment type="caution">
    <text evidence="1">The sequence shown here is derived from an EMBL/GenBank/DDBJ whole genome shotgun (WGS) entry which is preliminary data.</text>
</comment>
<dbReference type="EMBL" id="LJIJ01003028">
    <property type="protein sequence ID" value="ODM88961.1"/>
    <property type="molecule type" value="Genomic_DNA"/>
</dbReference>
<sequence length="273" mass="30363">MSSPDATSSAGETPATEDAEVAQVLNSILESAASSLPPNRRIPTVAQQTTGHSQPAATAMAIAGFAPSSSTSGPVTYRLLPRIPEIRTDLRYSPYNAVTFVQHLYHVFSTWTPPYLEAYGIRTLLDALMTKIYRDSDRRYNLLLADANICISSSVGEVWYGPGSSQLSHPYGIRFRIFLQVNGKPYVLFIFDQRPTCPGGMLIEFQLEYMHQKYKNQQIRPLIFQRSTGIFETGVERVTFTSPLGVEFTYPKVLRFHRRLGFGGPPSPTSSTD</sequence>
<keyword evidence="1" id="KW-0378">Hydrolase</keyword>